<dbReference type="EMBL" id="KQ484755">
    <property type="protein sequence ID" value="KYP33849.1"/>
    <property type="molecule type" value="Genomic_DNA"/>
</dbReference>
<accession>A0A151QU97</accession>
<organism evidence="1 2">
    <name type="scientific">Cajanus cajan</name>
    <name type="common">Pigeon pea</name>
    <name type="synonym">Cajanus indicus</name>
    <dbReference type="NCBI Taxonomy" id="3821"/>
    <lineage>
        <taxon>Eukaryota</taxon>
        <taxon>Viridiplantae</taxon>
        <taxon>Streptophyta</taxon>
        <taxon>Embryophyta</taxon>
        <taxon>Tracheophyta</taxon>
        <taxon>Spermatophyta</taxon>
        <taxon>Magnoliopsida</taxon>
        <taxon>eudicotyledons</taxon>
        <taxon>Gunneridae</taxon>
        <taxon>Pentapetalae</taxon>
        <taxon>rosids</taxon>
        <taxon>fabids</taxon>
        <taxon>Fabales</taxon>
        <taxon>Fabaceae</taxon>
        <taxon>Papilionoideae</taxon>
        <taxon>50 kb inversion clade</taxon>
        <taxon>NPAAA clade</taxon>
        <taxon>indigoferoid/millettioid clade</taxon>
        <taxon>Phaseoleae</taxon>
        <taxon>Cajanus</taxon>
    </lineage>
</organism>
<proteinExistence type="predicted"/>
<dbReference type="Proteomes" id="UP000075243">
    <property type="component" value="Unassembled WGS sequence"/>
</dbReference>
<evidence type="ECO:0000313" key="2">
    <source>
        <dbReference type="Proteomes" id="UP000075243"/>
    </source>
</evidence>
<evidence type="ECO:0000313" key="1">
    <source>
        <dbReference type="EMBL" id="KYP33849.1"/>
    </source>
</evidence>
<gene>
    <name evidence="1" type="ORF">KK1_045270</name>
</gene>
<sequence>FRFISLYNVIYKIITKVIATRMKLVMLNLIGPNNYSFIPGRHGIDNIVLLSPYLFLLCIERFAHLIEPEVACNSWKPIKLARNGPPISHLFFPGDLLLFVEASIQ</sequence>
<dbReference type="AlphaFoldDB" id="A0A151QU97"/>
<evidence type="ECO:0008006" key="3">
    <source>
        <dbReference type="Google" id="ProtNLM"/>
    </source>
</evidence>
<reference evidence="1" key="1">
    <citation type="journal article" date="2012" name="Nat. Biotechnol.">
        <title>Draft genome sequence of pigeonpea (Cajanus cajan), an orphan legume crop of resource-poor farmers.</title>
        <authorList>
            <person name="Varshney R.K."/>
            <person name="Chen W."/>
            <person name="Li Y."/>
            <person name="Bharti A.K."/>
            <person name="Saxena R.K."/>
            <person name="Schlueter J.A."/>
            <person name="Donoghue M.T."/>
            <person name="Azam S."/>
            <person name="Fan G."/>
            <person name="Whaley A.M."/>
            <person name="Farmer A.D."/>
            <person name="Sheridan J."/>
            <person name="Iwata A."/>
            <person name="Tuteja R."/>
            <person name="Penmetsa R.V."/>
            <person name="Wu W."/>
            <person name="Upadhyaya H.D."/>
            <person name="Yang S.P."/>
            <person name="Shah T."/>
            <person name="Saxena K.B."/>
            <person name="Michael T."/>
            <person name="McCombie W.R."/>
            <person name="Yang B."/>
            <person name="Zhang G."/>
            <person name="Yang H."/>
            <person name="Wang J."/>
            <person name="Spillane C."/>
            <person name="Cook D.R."/>
            <person name="May G.D."/>
            <person name="Xu X."/>
            <person name="Jackson S.A."/>
        </authorList>
    </citation>
    <scope>NUCLEOTIDE SEQUENCE [LARGE SCALE GENOMIC DNA]</scope>
</reference>
<feature type="non-terminal residue" evidence="1">
    <location>
        <position position="1"/>
    </location>
</feature>
<protein>
    <recommendedName>
        <fullName evidence="3">Reverse transcriptase domain-containing protein</fullName>
    </recommendedName>
</protein>
<name>A0A151QU97_CAJCA</name>
<dbReference type="Gramene" id="C.cajan_44972.t">
    <property type="protein sequence ID" value="C.cajan_44972.t"/>
    <property type="gene ID" value="C.cajan_44972"/>
</dbReference>
<keyword evidence="2" id="KW-1185">Reference proteome</keyword>